<evidence type="ECO:0000313" key="6">
    <source>
        <dbReference type="Proteomes" id="UP000679335"/>
    </source>
</evidence>
<gene>
    <name evidence="5" type="ORF">KKR89_09615</name>
</gene>
<keyword evidence="1" id="KW-0805">Transcription regulation</keyword>
<dbReference type="RefSeq" id="WP_208195148.1">
    <property type="nucleotide sequence ID" value="NZ_CP076023.1"/>
</dbReference>
<accession>A0ABX8GGH9</accession>
<dbReference type="SMART" id="SM00895">
    <property type="entry name" value="FCD"/>
    <property type="match status" value="1"/>
</dbReference>
<dbReference type="InterPro" id="IPR000524">
    <property type="entry name" value="Tscrpt_reg_HTH_GntR"/>
</dbReference>
<proteinExistence type="predicted"/>
<dbReference type="PANTHER" id="PTHR43537">
    <property type="entry name" value="TRANSCRIPTIONAL REGULATOR, GNTR FAMILY"/>
    <property type="match status" value="1"/>
</dbReference>
<dbReference type="Proteomes" id="UP000679335">
    <property type="component" value="Chromosome"/>
</dbReference>
<dbReference type="InterPro" id="IPR011711">
    <property type="entry name" value="GntR_C"/>
</dbReference>
<dbReference type="InterPro" id="IPR036390">
    <property type="entry name" value="WH_DNA-bd_sf"/>
</dbReference>
<protein>
    <submittedName>
        <fullName evidence="5">GntR family transcriptional regulator</fullName>
    </submittedName>
</protein>
<dbReference type="SMART" id="SM00345">
    <property type="entry name" value="HTH_GNTR"/>
    <property type="match status" value="1"/>
</dbReference>
<keyword evidence="6" id="KW-1185">Reference proteome</keyword>
<dbReference type="InterPro" id="IPR008920">
    <property type="entry name" value="TF_FadR/GntR_C"/>
</dbReference>
<dbReference type="SUPFAM" id="SSF48008">
    <property type="entry name" value="GntR ligand-binding domain-like"/>
    <property type="match status" value="1"/>
</dbReference>
<dbReference type="Gene3D" id="1.10.10.10">
    <property type="entry name" value="Winged helix-like DNA-binding domain superfamily/Winged helix DNA-binding domain"/>
    <property type="match status" value="1"/>
</dbReference>
<reference evidence="5 6" key="1">
    <citation type="submission" date="2021-05" db="EMBL/GenBank/DDBJ databases">
        <title>Novel species in genus Cellulomonas.</title>
        <authorList>
            <person name="Zhang G."/>
        </authorList>
    </citation>
    <scope>NUCLEOTIDE SEQUENCE [LARGE SCALE GENOMIC DNA]</scope>
    <source>
        <strain evidence="6">zg-ZUI157</strain>
    </source>
</reference>
<evidence type="ECO:0000259" key="4">
    <source>
        <dbReference type="PROSITE" id="PS50949"/>
    </source>
</evidence>
<dbReference type="InterPro" id="IPR036388">
    <property type="entry name" value="WH-like_DNA-bd_sf"/>
</dbReference>
<evidence type="ECO:0000256" key="1">
    <source>
        <dbReference type="ARBA" id="ARBA00023015"/>
    </source>
</evidence>
<dbReference type="Gene3D" id="1.20.120.530">
    <property type="entry name" value="GntR ligand-binding domain-like"/>
    <property type="match status" value="1"/>
</dbReference>
<organism evidence="5 6">
    <name type="scientific">Cellulomonas dongxiuzhuiae</name>
    <dbReference type="NCBI Taxonomy" id="2819979"/>
    <lineage>
        <taxon>Bacteria</taxon>
        <taxon>Bacillati</taxon>
        <taxon>Actinomycetota</taxon>
        <taxon>Actinomycetes</taxon>
        <taxon>Micrococcales</taxon>
        <taxon>Cellulomonadaceae</taxon>
        <taxon>Cellulomonas</taxon>
    </lineage>
</organism>
<evidence type="ECO:0000256" key="2">
    <source>
        <dbReference type="ARBA" id="ARBA00023125"/>
    </source>
</evidence>
<dbReference type="PROSITE" id="PS50949">
    <property type="entry name" value="HTH_GNTR"/>
    <property type="match status" value="1"/>
</dbReference>
<evidence type="ECO:0000256" key="3">
    <source>
        <dbReference type="ARBA" id="ARBA00023163"/>
    </source>
</evidence>
<feature type="domain" description="HTH gntR-type" evidence="4">
    <location>
        <begin position="12"/>
        <end position="79"/>
    </location>
</feature>
<evidence type="ECO:0000313" key="5">
    <source>
        <dbReference type="EMBL" id="QWC14644.1"/>
    </source>
</evidence>
<dbReference type="SUPFAM" id="SSF46785">
    <property type="entry name" value="Winged helix' DNA-binding domain"/>
    <property type="match status" value="1"/>
</dbReference>
<name>A0ABX8GGH9_9CELL</name>
<keyword evidence="2" id="KW-0238">DNA-binding</keyword>
<dbReference type="CDD" id="cd07377">
    <property type="entry name" value="WHTH_GntR"/>
    <property type="match status" value="1"/>
</dbReference>
<keyword evidence="3" id="KW-0804">Transcription</keyword>
<dbReference type="Pfam" id="PF07729">
    <property type="entry name" value="FCD"/>
    <property type="match status" value="1"/>
</dbReference>
<dbReference type="PANTHER" id="PTHR43537:SF24">
    <property type="entry name" value="GLUCONATE OPERON TRANSCRIPTIONAL REPRESSOR"/>
    <property type="match status" value="1"/>
</dbReference>
<dbReference type="Pfam" id="PF00392">
    <property type="entry name" value="GntR"/>
    <property type="match status" value="1"/>
</dbReference>
<dbReference type="EMBL" id="CP076023">
    <property type="protein sequence ID" value="QWC14644.1"/>
    <property type="molecule type" value="Genomic_DNA"/>
</dbReference>
<sequence length="229" mass="24808">MTPDENPALEVTTTRDVAERWLRAAIVDGRFAPGERLNEVLIAGELGISRGPLREAIQTLSSAGLLVQVRHKGAYVPSIEAGELRDLYGARIALERHVAVLLAREERPDVARTLSGMIAETEKAIGSDDAPYPSDLDFHQAMVALADNAVLTQLTGEIQHRILLARARSARDPHRAARALDEHAAIVRAIVAGDPERAGNLMEEHLAHSLENALHQLSAHAPARPADSH</sequence>